<name>A0A1Y5SBJ2_9RHOB</name>
<dbReference type="AlphaFoldDB" id="A0A1Y5SBJ2"/>
<dbReference type="RefSeq" id="WP_268877801.1">
    <property type="nucleotide sequence ID" value="NZ_FWFL01000004.1"/>
</dbReference>
<evidence type="ECO:0000313" key="1">
    <source>
        <dbReference type="EMBL" id="SLN36597.1"/>
    </source>
</evidence>
<accession>A0A1Y5SBJ2</accession>
<dbReference type="Proteomes" id="UP000193827">
    <property type="component" value="Unassembled WGS sequence"/>
</dbReference>
<proteinExistence type="predicted"/>
<organism evidence="1 2">
    <name type="scientific">Roseovarius litorisediminis</name>
    <dbReference type="NCBI Taxonomy" id="1312363"/>
    <lineage>
        <taxon>Bacteria</taxon>
        <taxon>Pseudomonadati</taxon>
        <taxon>Pseudomonadota</taxon>
        <taxon>Alphaproteobacteria</taxon>
        <taxon>Rhodobacterales</taxon>
        <taxon>Roseobacteraceae</taxon>
        <taxon>Roseovarius</taxon>
    </lineage>
</organism>
<reference evidence="1 2" key="1">
    <citation type="submission" date="2017-03" db="EMBL/GenBank/DDBJ databases">
        <authorList>
            <person name="Afonso C.L."/>
            <person name="Miller P.J."/>
            <person name="Scott M.A."/>
            <person name="Spackman E."/>
            <person name="Goraichik I."/>
            <person name="Dimitrov K.M."/>
            <person name="Suarez D.L."/>
            <person name="Swayne D.E."/>
        </authorList>
    </citation>
    <scope>NUCLEOTIDE SEQUENCE [LARGE SCALE GENOMIC DNA]</scope>
    <source>
        <strain evidence="1 2">CECT 8287</strain>
    </source>
</reference>
<dbReference type="EMBL" id="FWFL01000004">
    <property type="protein sequence ID" value="SLN36597.1"/>
    <property type="molecule type" value="Genomic_DNA"/>
</dbReference>
<sequence length="44" mass="4714">MRMTLIIIQAAILTFVAVIGAQGETGSAEHCSLSGTSFEERCDR</sequence>
<keyword evidence="2" id="KW-1185">Reference proteome</keyword>
<evidence type="ECO:0000313" key="2">
    <source>
        <dbReference type="Proteomes" id="UP000193827"/>
    </source>
</evidence>
<protein>
    <submittedName>
        <fullName evidence="1">Uncharacterized protein</fullName>
    </submittedName>
</protein>
<gene>
    <name evidence="1" type="ORF">PEL8287_01738</name>
</gene>